<dbReference type="InterPro" id="IPR001509">
    <property type="entry name" value="Epimerase_deHydtase"/>
</dbReference>
<proteinExistence type="inferred from homology"/>
<feature type="domain" description="NAD-dependent epimerase/dehydratase" evidence="11">
    <location>
        <begin position="27"/>
        <end position="269"/>
    </location>
</feature>
<dbReference type="NCBIfam" id="TIGR01179">
    <property type="entry name" value="galE"/>
    <property type="match status" value="1"/>
</dbReference>
<dbReference type="SUPFAM" id="SSF51735">
    <property type="entry name" value="NAD(P)-binding Rossmann-fold domains"/>
    <property type="match status" value="1"/>
</dbReference>
<dbReference type="InterPro" id="IPR036291">
    <property type="entry name" value="NAD(P)-bd_dom_sf"/>
</dbReference>
<dbReference type="STRING" id="504798.SAMN05421871_102989"/>
<keyword evidence="13" id="KW-1185">Reference proteome</keyword>
<comment type="subunit">
    <text evidence="10">Homodimer.</text>
</comment>
<evidence type="ECO:0000256" key="7">
    <source>
        <dbReference type="ARBA" id="ARBA00023027"/>
    </source>
</evidence>
<comment type="similarity">
    <text evidence="4 10">Belongs to the NAD(P)-dependent epimerase/dehydratase family.</text>
</comment>
<evidence type="ECO:0000256" key="8">
    <source>
        <dbReference type="ARBA" id="ARBA00023235"/>
    </source>
</evidence>
<keyword evidence="7 10" id="KW-0520">NAD</keyword>
<comment type="pathway">
    <text evidence="3 10">Carbohydrate metabolism; galactose metabolism.</text>
</comment>
<evidence type="ECO:0000256" key="6">
    <source>
        <dbReference type="ARBA" id="ARBA00018569"/>
    </source>
</evidence>
<sequence>MRDTRVVAKARHAVARTRKARTTVKLLVTGGAGYVGSVCAARLVETGHEVVVVDDLSTGHADAIPEGARFVEGDLAEVAPKLLAEGFDGVLHFAAKSLVGESMQDPGKYWNGNVLTSLRLLDAMREHGTPRLVFSSTAATYGEPEQVPILETAPTRPTNTYGATKLAIDHAITSYAAAHGLAAVSLRYFNVAGAYGSFGERHTTETHLIPIVLQVAMGKRDKLSIYGEDYPTPDGTCVRDYIHVLDLAEAHLLALGHAVAGEHQIFNLGTGTGFSNREVVQTCREVTGHAIPAEFADRRPGDPAILVASSDAASTRLGWKPERPDLRTIVSDAWEFTRARG</sequence>
<dbReference type="Gene3D" id="3.90.25.10">
    <property type="entry name" value="UDP-galactose 4-epimerase, domain 1"/>
    <property type="match status" value="1"/>
</dbReference>
<evidence type="ECO:0000313" key="13">
    <source>
        <dbReference type="Proteomes" id="UP000199651"/>
    </source>
</evidence>
<evidence type="ECO:0000256" key="1">
    <source>
        <dbReference type="ARBA" id="ARBA00000083"/>
    </source>
</evidence>
<dbReference type="AlphaFoldDB" id="A0A1H0JEN0"/>
<dbReference type="EMBL" id="FNJB01000003">
    <property type="protein sequence ID" value="SDO42208.1"/>
    <property type="molecule type" value="Genomic_DNA"/>
</dbReference>
<dbReference type="GO" id="GO:0003978">
    <property type="term" value="F:UDP-glucose 4-epimerase activity"/>
    <property type="evidence" value="ECO:0007669"/>
    <property type="project" value="UniProtKB-UniRule"/>
</dbReference>
<reference evidence="13" key="1">
    <citation type="submission" date="2016-10" db="EMBL/GenBank/DDBJ databases">
        <authorList>
            <person name="Varghese N."/>
            <person name="Submissions S."/>
        </authorList>
    </citation>
    <scope>NUCLEOTIDE SEQUENCE [LARGE SCALE GENOMIC DNA]</scope>
    <source>
        <strain evidence="13">IBRC-M 10655</strain>
    </source>
</reference>
<dbReference type="GO" id="GO:0033499">
    <property type="term" value="P:galactose catabolic process via UDP-galactose, Leloir pathway"/>
    <property type="evidence" value="ECO:0007669"/>
    <property type="project" value="TreeGrafter"/>
</dbReference>
<comment type="cofactor">
    <cofactor evidence="2 10">
        <name>NAD(+)</name>
        <dbReference type="ChEBI" id="CHEBI:57540"/>
    </cofactor>
</comment>
<accession>A0A1H0JEN0</accession>
<dbReference type="Pfam" id="PF01370">
    <property type="entry name" value="Epimerase"/>
    <property type="match status" value="1"/>
</dbReference>
<evidence type="ECO:0000256" key="4">
    <source>
        <dbReference type="ARBA" id="ARBA00007637"/>
    </source>
</evidence>
<evidence type="ECO:0000256" key="9">
    <source>
        <dbReference type="ARBA" id="ARBA00023277"/>
    </source>
</evidence>
<evidence type="ECO:0000256" key="5">
    <source>
        <dbReference type="ARBA" id="ARBA00013189"/>
    </source>
</evidence>
<dbReference type="PANTHER" id="PTHR43725:SF53">
    <property type="entry name" value="UDP-ARABINOSE 4-EPIMERASE 1"/>
    <property type="match status" value="1"/>
</dbReference>
<keyword evidence="9 10" id="KW-0119">Carbohydrate metabolism</keyword>
<organism evidence="12 13">
    <name type="scientific">Actinokineospora alba</name>
    <dbReference type="NCBI Taxonomy" id="504798"/>
    <lineage>
        <taxon>Bacteria</taxon>
        <taxon>Bacillati</taxon>
        <taxon>Actinomycetota</taxon>
        <taxon>Actinomycetes</taxon>
        <taxon>Pseudonocardiales</taxon>
        <taxon>Pseudonocardiaceae</taxon>
        <taxon>Actinokineospora</taxon>
    </lineage>
</organism>
<dbReference type="EC" id="5.1.3.2" evidence="5 10"/>
<evidence type="ECO:0000313" key="12">
    <source>
        <dbReference type="EMBL" id="SDO42208.1"/>
    </source>
</evidence>
<evidence type="ECO:0000256" key="10">
    <source>
        <dbReference type="RuleBase" id="RU366046"/>
    </source>
</evidence>
<name>A0A1H0JEN0_9PSEU</name>
<dbReference type="InterPro" id="IPR005886">
    <property type="entry name" value="UDP_G4E"/>
</dbReference>
<evidence type="ECO:0000259" key="11">
    <source>
        <dbReference type="Pfam" id="PF01370"/>
    </source>
</evidence>
<comment type="catalytic activity">
    <reaction evidence="1 10">
        <text>UDP-alpha-D-glucose = UDP-alpha-D-galactose</text>
        <dbReference type="Rhea" id="RHEA:22168"/>
        <dbReference type="ChEBI" id="CHEBI:58885"/>
        <dbReference type="ChEBI" id="CHEBI:66914"/>
        <dbReference type="EC" id="5.1.3.2"/>
    </reaction>
</comment>
<dbReference type="Gene3D" id="3.40.50.720">
    <property type="entry name" value="NAD(P)-binding Rossmann-like Domain"/>
    <property type="match status" value="1"/>
</dbReference>
<dbReference type="UniPathway" id="UPA00214"/>
<dbReference type="Proteomes" id="UP000199651">
    <property type="component" value="Unassembled WGS sequence"/>
</dbReference>
<protein>
    <recommendedName>
        <fullName evidence="6 10">UDP-glucose 4-epimerase</fullName>
        <ecNumber evidence="5 10">5.1.3.2</ecNumber>
    </recommendedName>
</protein>
<evidence type="ECO:0000256" key="3">
    <source>
        <dbReference type="ARBA" id="ARBA00004947"/>
    </source>
</evidence>
<evidence type="ECO:0000256" key="2">
    <source>
        <dbReference type="ARBA" id="ARBA00001911"/>
    </source>
</evidence>
<dbReference type="CDD" id="cd05247">
    <property type="entry name" value="UDP_G4E_1_SDR_e"/>
    <property type="match status" value="1"/>
</dbReference>
<dbReference type="PANTHER" id="PTHR43725">
    <property type="entry name" value="UDP-GLUCOSE 4-EPIMERASE"/>
    <property type="match status" value="1"/>
</dbReference>
<keyword evidence="8 10" id="KW-0413">Isomerase</keyword>
<gene>
    <name evidence="12" type="ORF">SAMN05192558_10360</name>
</gene>